<comment type="caution">
    <text evidence="4">The sequence shown here is derived from an EMBL/GenBank/DDBJ whole genome shotgun (WGS) entry which is preliminary data.</text>
</comment>
<proteinExistence type="inferred from homology"/>
<evidence type="ECO:0000259" key="3">
    <source>
        <dbReference type="Pfam" id="PF08338"/>
    </source>
</evidence>
<dbReference type="PANTHER" id="PTHR11092:SF0">
    <property type="entry name" value="EPIMERASE FAMILY PROTEIN SDR39U1"/>
    <property type="match status" value="1"/>
</dbReference>
<dbReference type="EMBL" id="JAAVUM010000011">
    <property type="protein sequence ID" value="NKE07008.1"/>
    <property type="molecule type" value="Genomic_DNA"/>
</dbReference>
<feature type="domain" description="NAD-dependent epimerase/dehydratase" evidence="2">
    <location>
        <begin position="3"/>
        <end position="214"/>
    </location>
</feature>
<dbReference type="Gene3D" id="3.40.50.720">
    <property type="entry name" value="NAD(P)-binding Rossmann-like Domain"/>
    <property type="match status" value="1"/>
</dbReference>
<dbReference type="InterPro" id="IPR010099">
    <property type="entry name" value="SDR39U1"/>
</dbReference>
<dbReference type="Proteomes" id="UP000587942">
    <property type="component" value="Unassembled WGS sequence"/>
</dbReference>
<dbReference type="PANTHER" id="PTHR11092">
    <property type="entry name" value="SUGAR NUCLEOTIDE EPIMERASE RELATED"/>
    <property type="match status" value="1"/>
</dbReference>
<protein>
    <submittedName>
        <fullName evidence="4">TIGR01777 family protein</fullName>
    </submittedName>
</protein>
<evidence type="ECO:0000313" key="4">
    <source>
        <dbReference type="EMBL" id="NKE07008.1"/>
    </source>
</evidence>
<gene>
    <name evidence="4" type="ORF">GWK17_16285</name>
</gene>
<feature type="domain" description="DUF1731" evidence="3">
    <location>
        <begin position="250"/>
        <end position="296"/>
    </location>
</feature>
<dbReference type="SUPFAM" id="SSF51735">
    <property type="entry name" value="NAD(P)-binding Rossmann-fold domains"/>
    <property type="match status" value="1"/>
</dbReference>
<dbReference type="InterPro" id="IPR013549">
    <property type="entry name" value="DUF1731"/>
</dbReference>
<dbReference type="AlphaFoldDB" id="A0A846TD63"/>
<dbReference type="InterPro" id="IPR001509">
    <property type="entry name" value="Epimerase_deHydtase"/>
</dbReference>
<evidence type="ECO:0000259" key="2">
    <source>
        <dbReference type="Pfam" id="PF01370"/>
    </source>
</evidence>
<evidence type="ECO:0000313" key="5">
    <source>
        <dbReference type="Proteomes" id="UP000587942"/>
    </source>
</evidence>
<sequence>MKIAITGGTGLVGRALSNELVRNGHEVFILTRKVKEQSIQSERFVQWLNPGDQPESQLEGIDAIINLAGATINGRWTEEYKQKIIDSRIKATTEVKRIIKALKNKPDVLINASAVGYYGTSLAGEFNEQSGPGNDFLADTVQRWESAANEVKELGTRVVLCRFGLILDKNEGALPRMVLPYKFFGGGKVGTGHQWLSWIHITDVIRGIILSIESSKLQGPVNFVAPCPVTMDQFGKTLSKVMNRPHWLPVPAFALKIALGEMSMLVLEGQKAIPEKLLNAGFSFQYPELEKALREILSK</sequence>
<dbReference type="RefSeq" id="WP_167833412.1">
    <property type="nucleotide sequence ID" value="NZ_JAAVUM010000011.1"/>
</dbReference>
<evidence type="ECO:0000256" key="1">
    <source>
        <dbReference type="ARBA" id="ARBA00009353"/>
    </source>
</evidence>
<dbReference type="NCBIfam" id="TIGR01777">
    <property type="entry name" value="yfcH"/>
    <property type="match status" value="1"/>
</dbReference>
<dbReference type="Pfam" id="PF08338">
    <property type="entry name" value="DUF1731"/>
    <property type="match status" value="1"/>
</dbReference>
<name>A0A846TD63_9BACI</name>
<accession>A0A846TD63</accession>
<comment type="similarity">
    <text evidence="1">Belongs to the NAD(P)-dependent epimerase/dehydratase family. SDR39U1 subfamily.</text>
</comment>
<dbReference type="InterPro" id="IPR036291">
    <property type="entry name" value="NAD(P)-bd_dom_sf"/>
</dbReference>
<organism evidence="4 5">
    <name type="scientific">Mesobacillus selenatarsenatis</name>
    <dbReference type="NCBI Taxonomy" id="388741"/>
    <lineage>
        <taxon>Bacteria</taxon>
        <taxon>Bacillati</taxon>
        <taxon>Bacillota</taxon>
        <taxon>Bacilli</taxon>
        <taxon>Bacillales</taxon>
        <taxon>Bacillaceae</taxon>
        <taxon>Mesobacillus</taxon>
    </lineage>
</organism>
<dbReference type="CDD" id="cd05242">
    <property type="entry name" value="SDR_a8"/>
    <property type="match status" value="1"/>
</dbReference>
<dbReference type="Pfam" id="PF01370">
    <property type="entry name" value="Epimerase"/>
    <property type="match status" value="1"/>
</dbReference>
<reference evidence="4 5" key="1">
    <citation type="submission" date="2020-03" db="EMBL/GenBank/DDBJ databases">
        <authorList>
            <person name="Sun Q."/>
        </authorList>
    </citation>
    <scope>NUCLEOTIDE SEQUENCE [LARGE SCALE GENOMIC DNA]</scope>
    <source>
        <strain evidence="4 5">KACC 21451</strain>
    </source>
</reference>